<evidence type="ECO:0000313" key="2">
    <source>
        <dbReference type="EMBL" id="KRX07697.1"/>
    </source>
</evidence>
<evidence type="ECO:0000313" key="3">
    <source>
        <dbReference type="Proteomes" id="UP000054937"/>
    </source>
</evidence>
<comment type="caution">
    <text evidence="2">The sequence shown here is derived from an EMBL/GenBank/DDBJ whole genome shotgun (WGS) entry which is preliminary data.</text>
</comment>
<accession>A0A0V0QZN4</accession>
<protein>
    <submittedName>
        <fullName evidence="2">Uncharacterized protein</fullName>
    </submittedName>
</protein>
<keyword evidence="3" id="KW-1185">Reference proteome</keyword>
<feature type="compositionally biased region" description="Basic and acidic residues" evidence="1">
    <location>
        <begin position="95"/>
        <end position="108"/>
    </location>
</feature>
<reference evidence="2 3" key="1">
    <citation type="journal article" date="2015" name="Sci. Rep.">
        <title>Genome of the facultative scuticociliatosis pathogen Pseudocohnilembus persalinus provides insight into its virulence through horizontal gene transfer.</title>
        <authorList>
            <person name="Xiong J."/>
            <person name="Wang G."/>
            <person name="Cheng J."/>
            <person name="Tian M."/>
            <person name="Pan X."/>
            <person name="Warren A."/>
            <person name="Jiang C."/>
            <person name="Yuan D."/>
            <person name="Miao W."/>
        </authorList>
    </citation>
    <scope>NUCLEOTIDE SEQUENCE [LARGE SCALE GENOMIC DNA]</scope>
    <source>
        <strain evidence="2">36N120E</strain>
    </source>
</reference>
<dbReference type="EMBL" id="LDAU01000082">
    <property type="protein sequence ID" value="KRX07697.1"/>
    <property type="molecule type" value="Genomic_DNA"/>
</dbReference>
<feature type="region of interest" description="Disordered" evidence="1">
    <location>
        <begin position="1"/>
        <end position="40"/>
    </location>
</feature>
<feature type="region of interest" description="Disordered" evidence="1">
    <location>
        <begin position="83"/>
        <end position="124"/>
    </location>
</feature>
<evidence type="ECO:0000256" key="1">
    <source>
        <dbReference type="SAM" id="MobiDB-lite"/>
    </source>
</evidence>
<dbReference type="OMA" id="EKMDRDQ"/>
<dbReference type="OrthoDB" id="297354at2759"/>
<feature type="compositionally biased region" description="Low complexity" evidence="1">
    <location>
        <begin position="158"/>
        <end position="172"/>
    </location>
</feature>
<sequence length="547" mass="64934">MGGGSSKPKTANQKKQTQNQQQNQQNLNQSQNNDDYQNQNQNQYYLEDIDDNQNQVPNPVQKQKQNGYDEEDENFQDFLNQDNKFNFGQRKSKLKQMELNKGKKDRNENPYNYIPGQNIDYKNNNQFQQNQNDFQQNDQSLNLSGDQQQRNLNIQIPQKNQKQQNQQENSLNFSGDLSPINENFEQTEEQKSCDLVTSNFDLEYSLINLQLQMKKNYNLYTKSRLYWKFNPQFEVFDFILQDLEVNDIRNNETSLLPENMVKFMVDENGIFIGISDEQEYIQNLMKLNKQIKKDQGLAAEGDKILGKGKKKKNKKKKKINPKNIIKKVEAKIWEQSVMSWSDRQSLINQNQILGRVEDGSQNQKIFVCKNQQIPRDELKLFLSQQLQNKQFYENCFNSKKTFKDRLTLWGLDDEQQKEFEENLPEYIKNQKKDIKYRVLEKFDSIEGQIDEQSCQPYTVVVNQSKKLILENEKRDLFVDVSQGIKLFVFQWNNQTEQENQAFFFDQYTKFKDLCDRALKNTVIQLSRVSNLPLSFRAKVKSTYFDQY</sequence>
<feature type="region of interest" description="Disordered" evidence="1">
    <location>
        <begin position="158"/>
        <end position="179"/>
    </location>
</feature>
<organism evidence="2 3">
    <name type="scientific">Pseudocohnilembus persalinus</name>
    <name type="common">Ciliate</name>
    <dbReference type="NCBI Taxonomy" id="266149"/>
    <lineage>
        <taxon>Eukaryota</taxon>
        <taxon>Sar</taxon>
        <taxon>Alveolata</taxon>
        <taxon>Ciliophora</taxon>
        <taxon>Intramacronucleata</taxon>
        <taxon>Oligohymenophorea</taxon>
        <taxon>Scuticociliatia</taxon>
        <taxon>Philasterida</taxon>
        <taxon>Pseudocohnilembidae</taxon>
        <taxon>Pseudocohnilembus</taxon>
    </lineage>
</organism>
<proteinExistence type="predicted"/>
<feature type="compositionally biased region" description="Low complexity" evidence="1">
    <location>
        <begin position="13"/>
        <end position="40"/>
    </location>
</feature>
<dbReference type="InParanoid" id="A0A0V0QZN4"/>
<gene>
    <name evidence="2" type="ORF">PPERSA_11246</name>
</gene>
<name>A0A0V0QZN4_PSEPJ</name>
<dbReference type="AlphaFoldDB" id="A0A0V0QZN4"/>
<dbReference type="Proteomes" id="UP000054937">
    <property type="component" value="Unassembled WGS sequence"/>
</dbReference>